<dbReference type="InterPro" id="IPR024925">
    <property type="entry name" value="Malonyl_CoA-ACP_transAc"/>
</dbReference>
<dbReference type="SUPFAM" id="SSF55048">
    <property type="entry name" value="Probable ACP-binding domain of malonyl-CoA ACP transacylase"/>
    <property type="match status" value="1"/>
</dbReference>
<dbReference type="Gene3D" id="3.30.70.250">
    <property type="entry name" value="Malonyl-CoA ACP transacylase, ACP-binding"/>
    <property type="match status" value="1"/>
</dbReference>
<dbReference type="SUPFAM" id="SSF52151">
    <property type="entry name" value="FabD/lysophospholipase-like"/>
    <property type="match status" value="1"/>
</dbReference>
<dbReference type="OrthoDB" id="9805460at2"/>
<dbReference type="InterPro" id="IPR001227">
    <property type="entry name" value="Ac_transferase_dom_sf"/>
</dbReference>
<dbReference type="Proteomes" id="UP000199394">
    <property type="component" value="Unassembled WGS sequence"/>
</dbReference>
<protein>
    <recommendedName>
        <fullName evidence="4">Malonyl CoA-acyl carrier protein transacylase</fullName>
        <ecNumber evidence="4">2.3.1.39</ecNumber>
    </recommendedName>
</protein>
<dbReference type="Pfam" id="PF00698">
    <property type="entry name" value="Acyl_transf_1"/>
    <property type="match status" value="1"/>
</dbReference>
<dbReference type="InterPro" id="IPR016036">
    <property type="entry name" value="Malonyl_transacylase_ACP-bd"/>
</dbReference>
<feature type="active site" evidence="5">
    <location>
        <position position="197"/>
    </location>
</feature>
<evidence type="ECO:0000256" key="4">
    <source>
        <dbReference type="PIRNR" id="PIRNR000446"/>
    </source>
</evidence>
<evidence type="ECO:0000256" key="5">
    <source>
        <dbReference type="PIRSR" id="PIRSR000446-1"/>
    </source>
</evidence>
<gene>
    <name evidence="7" type="ORF">SAMN04515656_10816</name>
</gene>
<dbReference type="NCBIfam" id="TIGR00128">
    <property type="entry name" value="fabD"/>
    <property type="match status" value="1"/>
</dbReference>
<keyword evidence="8" id="KW-1185">Reference proteome</keyword>
<organism evidence="7 8">
    <name type="scientific">Eubacterium aggregans</name>
    <dbReference type="NCBI Taxonomy" id="81409"/>
    <lineage>
        <taxon>Bacteria</taxon>
        <taxon>Bacillati</taxon>
        <taxon>Bacillota</taxon>
        <taxon>Clostridia</taxon>
        <taxon>Eubacteriales</taxon>
        <taxon>Eubacteriaceae</taxon>
        <taxon>Eubacterium</taxon>
    </lineage>
</organism>
<keyword evidence="1 4" id="KW-0808">Transferase</keyword>
<evidence type="ECO:0000256" key="2">
    <source>
        <dbReference type="ARBA" id="ARBA00023315"/>
    </source>
</evidence>
<dbReference type="Gene3D" id="3.40.366.10">
    <property type="entry name" value="Malonyl-Coenzyme A Acyl Carrier Protein, domain 2"/>
    <property type="match status" value="1"/>
</dbReference>
<sequence length="310" mass="32661">MTMAFLYAGQGSQHLGMGKDLYETTPLFAQVYDNAPLDFDLKSLCFDGPENQLNATEYTQPCMVAFAMGVTDVLYAAGVRPDYLAGLSLGEYSALYAAGVLGAADALKLVAFRGQAMATAAQGLQVGMAAILNLGRDVLEPICVEASAQGLVEIANYNCPGQLVISGEAAGVDAACALAKAAGARRCLPLKVSGPFHTSLMASAGDALAERFTSTTFGPMTIPVLFNCLGNEKGPGDSIPDLLVRQVQSSVYMEDTIRALIRKGVDTIVEIGPGKALSGFVRKTDKSIRTIPLETAVEIDAFIQEFGNRK</sequence>
<proteinExistence type="inferred from homology"/>
<dbReference type="GO" id="GO:0006633">
    <property type="term" value="P:fatty acid biosynthetic process"/>
    <property type="evidence" value="ECO:0007669"/>
    <property type="project" value="TreeGrafter"/>
</dbReference>
<feature type="active site" evidence="5">
    <location>
        <position position="88"/>
    </location>
</feature>
<evidence type="ECO:0000313" key="7">
    <source>
        <dbReference type="EMBL" id="SEA33814.1"/>
    </source>
</evidence>
<comment type="similarity">
    <text evidence="4">Belongs to the fabD family.</text>
</comment>
<evidence type="ECO:0000256" key="1">
    <source>
        <dbReference type="ARBA" id="ARBA00022679"/>
    </source>
</evidence>
<feature type="domain" description="Malonyl-CoA:ACP transacylase (MAT)" evidence="6">
    <location>
        <begin position="6"/>
        <end position="297"/>
    </location>
</feature>
<dbReference type="GO" id="GO:0005829">
    <property type="term" value="C:cytosol"/>
    <property type="evidence" value="ECO:0007669"/>
    <property type="project" value="TreeGrafter"/>
</dbReference>
<dbReference type="InterPro" id="IPR016035">
    <property type="entry name" value="Acyl_Trfase/lysoPLipase"/>
</dbReference>
<dbReference type="RefSeq" id="WP_090306341.1">
    <property type="nucleotide sequence ID" value="NZ_FNRK01000008.1"/>
</dbReference>
<dbReference type="EMBL" id="FNRK01000008">
    <property type="protein sequence ID" value="SEA33814.1"/>
    <property type="molecule type" value="Genomic_DNA"/>
</dbReference>
<dbReference type="PIRSF" id="PIRSF000446">
    <property type="entry name" value="Mct"/>
    <property type="match status" value="1"/>
</dbReference>
<dbReference type="InterPro" id="IPR004410">
    <property type="entry name" value="Malonyl_CoA-ACP_transAc_FabD"/>
</dbReference>
<accession>A0A1H4AE85</accession>
<dbReference type="EC" id="2.3.1.39" evidence="4"/>
<name>A0A1H4AE85_9FIRM</name>
<dbReference type="PANTHER" id="PTHR42681:SF1">
    <property type="entry name" value="MALONYL-COA-ACYL CARRIER PROTEIN TRANSACYLASE, MITOCHONDRIAL"/>
    <property type="match status" value="1"/>
</dbReference>
<keyword evidence="2 4" id="KW-0012">Acyltransferase</keyword>
<dbReference type="PANTHER" id="PTHR42681">
    <property type="entry name" value="MALONYL-COA-ACYL CARRIER PROTEIN TRANSACYLASE, MITOCHONDRIAL"/>
    <property type="match status" value="1"/>
</dbReference>
<evidence type="ECO:0000259" key="6">
    <source>
        <dbReference type="SMART" id="SM00827"/>
    </source>
</evidence>
<dbReference type="FunFam" id="3.30.70.250:FF:000001">
    <property type="entry name" value="Malonyl CoA-acyl carrier protein transacylase"/>
    <property type="match status" value="1"/>
</dbReference>
<evidence type="ECO:0000313" key="8">
    <source>
        <dbReference type="Proteomes" id="UP000199394"/>
    </source>
</evidence>
<dbReference type="AlphaFoldDB" id="A0A1H4AE85"/>
<reference evidence="7 8" key="1">
    <citation type="submission" date="2016-10" db="EMBL/GenBank/DDBJ databases">
        <authorList>
            <person name="de Groot N.N."/>
        </authorList>
    </citation>
    <scope>NUCLEOTIDE SEQUENCE [LARGE SCALE GENOMIC DNA]</scope>
    <source>
        <strain evidence="7 8">SR12</strain>
    </source>
</reference>
<dbReference type="InterPro" id="IPR050858">
    <property type="entry name" value="Mal-CoA-ACP_Trans/PKS_FabD"/>
</dbReference>
<evidence type="ECO:0000256" key="3">
    <source>
        <dbReference type="ARBA" id="ARBA00048462"/>
    </source>
</evidence>
<dbReference type="SMART" id="SM00827">
    <property type="entry name" value="PKS_AT"/>
    <property type="match status" value="1"/>
</dbReference>
<dbReference type="STRING" id="81409.SAMN04515656_10816"/>
<comment type="catalytic activity">
    <reaction evidence="3 4">
        <text>holo-[ACP] + malonyl-CoA = malonyl-[ACP] + CoA</text>
        <dbReference type="Rhea" id="RHEA:41792"/>
        <dbReference type="Rhea" id="RHEA-COMP:9623"/>
        <dbReference type="Rhea" id="RHEA-COMP:9685"/>
        <dbReference type="ChEBI" id="CHEBI:57287"/>
        <dbReference type="ChEBI" id="CHEBI:57384"/>
        <dbReference type="ChEBI" id="CHEBI:64479"/>
        <dbReference type="ChEBI" id="CHEBI:78449"/>
        <dbReference type="EC" id="2.3.1.39"/>
    </reaction>
</comment>
<dbReference type="InterPro" id="IPR014043">
    <property type="entry name" value="Acyl_transferase_dom"/>
</dbReference>
<dbReference type="GO" id="GO:0004314">
    <property type="term" value="F:[acyl-carrier-protein] S-malonyltransferase activity"/>
    <property type="evidence" value="ECO:0007669"/>
    <property type="project" value="UniProtKB-EC"/>
</dbReference>